<dbReference type="EC" id="3.1.30.1" evidence="3"/>
<comment type="similarity">
    <text evidence="2">Belongs to the nuclease type I family.</text>
</comment>
<dbReference type="GO" id="GO:0046872">
    <property type="term" value="F:metal ion binding"/>
    <property type="evidence" value="ECO:0007669"/>
    <property type="project" value="UniProtKB-KW"/>
</dbReference>
<evidence type="ECO:0000256" key="3">
    <source>
        <dbReference type="ARBA" id="ARBA00012562"/>
    </source>
</evidence>
<dbReference type="PANTHER" id="PTHR33146:SF30">
    <property type="entry name" value="ASPERGILLUS NUCLEASE S1"/>
    <property type="match status" value="1"/>
</dbReference>
<dbReference type="Gramene" id="HORVU.MOREX.r3.2HG0203810.1">
    <property type="protein sequence ID" value="HORVU.MOREX.r3.2HG0203810.1"/>
    <property type="gene ID" value="HORVU.MOREX.r3.2HG0203810"/>
</dbReference>
<dbReference type="GO" id="GO:0004519">
    <property type="term" value="F:endonuclease activity"/>
    <property type="evidence" value="ECO:0000318"/>
    <property type="project" value="GO_Central"/>
</dbReference>
<keyword evidence="6" id="KW-0255">Endonuclease</keyword>
<dbReference type="SUPFAM" id="SSF48537">
    <property type="entry name" value="Phospholipase C/P1 nuclease"/>
    <property type="match status" value="1"/>
</dbReference>
<evidence type="ECO:0000256" key="7">
    <source>
        <dbReference type="ARBA" id="ARBA00022801"/>
    </source>
</evidence>
<evidence type="ECO:0000256" key="8">
    <source>
        <dbReference type="ARBA" id="ARBA00023157"/>
    </source>
</evidence>
<evidence type="ECO:0000256" key="6">
    <source>
        <dbReference type="ARBA" id="ARBA00022759"/>
    </source>
</evidence>
<dbReference type="InterPro" id="IPR003154">
    <property type="entry name" value="S1/P1nuclease"/>
</dbReference>
<reference evidence="10" key="3">
    <citation type="submission" date="2022-01" db="UniProtKB">
        <authorList>
            <consortium name="EnsemblPlants"/>
        </authorList>
    </citation>
    <scope>IDENTIFICATION</scope>
    <source>
        <strain evidence="10">subsp. vulgare</strain>
    </source>
</reference>
<reference evidence="11" key="1">
    <citation type="journal article" date="2012" name="Nature">
        <title>A physical, genetic and functional sequence assembly of the barley genome.</title>
        <authorList>
            <consortium name="The International Barley Genome Sequencing Consortium"/>
            <person name="Mayer K.F."/>
            <person name="Waugh R."/>
            <person name="Brown J.W."/>
            <person name="Schulman A."/>
            <person name="Langridge P."/>
            <person name="Platzer M."/>
            <person name="Fincher G.B."/>
            <person name="Muehlbauer G.J."/>
            <person name="Sato K."/>
            <person name="Close T.J."/>
            <person name="Wise R.P."/>
            <person name="Stein N."/>
        </authorList>
    </citation>
    <scope>NUCLEOTIDE SEQUENCE [LARGE SCALE GENOMIC DNA]</scope>
    <source>
        <strain evidence="11">cv. Morex</strain>
    </source>
</reference>
<dbReference type="Gramene" id="HORVU.MOREX.r2.2HG0169470.1">
    <property type="protein sequence ID" value="HORVU.MOREX.r2.2HG0169470.1"/>
    <property type="gene ID" value="HORVU.MOREX.r2.2HG0169470"/>
</dbReference>
<keyword evidence="5" id="KW-0479">Metal-binding</keyword>
<evidence type="ECO:0000313" key="11">
    <source>
        <dbReference type="Proteomes" id="UP000011116"/>
    </source>
</evidence>
<dbReference type="EnsemblPlants" id="HORVU.MOREX.r3.2HG0203810.1">
    <property type="protein sequence ID" value="HORVU.MOREX.r3.2HG0203810.1"/>
    <property type="gene ID" value="HORVU.MOREX.r3.2HG0203810"/>
</dbReference>
<dbReference type="GO" id="GO:0003676">
    <property type="term" value="F:nucleic acid binding"/>
    <property type="evidence" value="ECO:0007669"/>
    <property type="project" value="InterPro"/>
</dbReference>
<keyword evidence="4" id="KW-0540">Nuclease</keyword>
<evidence type="ECO:0000256" key="1">
    <source>
        <dbReference type="ARBA" id="ARBA00000245"/>
    </source>
</evidence>
<dbReference type="Pfam" id="PF02265">
    <property type="entry name" value="S1-P1_nuclease"/>
    <property type="match status" value="1"/>
</dbReference>
<keyword evidence="9" id="KW-0325">Glycoprotein</keyword>
<dbReference type="GO" id="GO:0004521">
    <property type="term" value="F:RNA endonuclease activity"/>
    <property type="evidence" value="ECO:0007669"/>
    <property type="project" value="UniProtKB-ARBA"/>
</dbReference>
<protein>
    <recommendedName>
        <fullName evidence="3">Aspergillus nuclease S1</fullName>
        <ecNumber evidence="3">3.1.30.1</ecNumber>
    </recommendedName>
</protein>
<reference evidence="10" key="2">
    <citation type="submission" date="2020-10" db="EMBL/GenBank/DDBJ databases">
        <authorList>
            <person name="Scholz U."/>
            <person name="Mascher M."/>
            <person name="Fiebig A."/>
        </authorList>
    </citation>
    <scope>NUCLEOTIDE SEQUENCE [LARGE SCALE GENOMIC DNA]</scope>
    <source>
        <strain evidence="10">cv. Morex</strain>
    </source>
</reference>
<evidence type="ECO:0000313" key="10">
    <source>
        <dbReference type="EnsemblPlants" id="HORVU.MOREX.r3.2HG0203810.1"/>
    </source>
</evidence>
<dbReference type="AlphaFoldDB" id="A0A8I6X1A5"/>
<dbReference type="GO" id="GO:0000014">
    <property type="term" value="F:single-stranded DNA endodeoxyribonuclease activity"/>
    <property type="evidence" value="ECO:0007669"/>
    <property type="project" value="UniProtKB-ARBA"/>
</dbReference>
<evidence type="ECO:0000256" key="5">
    <source>
        <dbReference type="ARBA" id="ARBA00022723"/>
    </source>
</evidence>
<keyword evidence="7" id="KW-0378">Hydrolase</keyword>
<keyword evidence="8" id="KW-1015">Disulfide bond</keyword>
<accession>A0A8I6X1A5</accession>
<evidence type="ECO:0000256" key="2">
    <source>
        <dbReference type="ARBA" id="ARBA00009547"/>
    </source>
</evidence>
<evidence type="ECO:0000256" key="4">
    <source>
        <dbReference type="ARBA" id="ARBA00022722"/>
    </source>
</evidence>
<evidence type="ECO:0000256" key="9">
    <source>
        <dbReference type="ARBA" id="ARBA00023180"/>
    </source>
</evidence>
<keyword evidence="11" id="KW-1185">Reference proteome</keyword>
<dbReference type="CDD" id="cd11010">
    <property type="entry name" value="S1-P1_nuclease"/>
    <property type="match status" value="1"/>
</dbReference>
<proteinExistence type="inferred from homology"/>
<organism evidence="10 11">
    <name type="scientific">Hordeum vulgare subsp. vulgare</name>
    <name type="common">Domesticated barley</name>
    <dbReference type="NCBI Taxonomy" id="112509"/>
    <lineage>
        <taxon>Eukaryota</taxon>
        <taxon>Viridiplantae</taxon>
        <taxon>Streptophyta</taxon>
        <taxon>Embryophyta</taxon>
        <taxon>Tracheophyta</taxon>
        <taxon>Spermatophyta</taxon>
        <taxon>Magnoliopsida</taxon>
        <taxon>Liliopsida</taxon>
        <taxon>Poales</taxon>
        <taxon>Poaceae</taxon>
        <taxon>BOP clade</taxon>
        <taxon>Pooideae</taxon>
        <taxon>Triticodae</taxon>
        <taxon>Triticeae</taxon>
        <taxon>Hordeinae</taxon>
        <taxon>Hordeum</taxon>
    </lineage>
</organism>
<name>A0A8I6X1A5_HORVV</name>
<dbReference type="SMR" id="A0A8I6X1A5"/>
<sequence length="186" mass="20875">MRVVGGINNYTAALQDSSSPYNQTESLMFLAHFLGDVHQPMHCGRTADRGGNDIPVTWYSIAITDLHKVWDDKVIQTAMNKFYQDDLSTMIDAIKLNLTENWSTEENQWVACSTQTTTCADKYAEESAELSCPAYVGVEPHSNLEDKYFYSAMPIVEKRIAQGGVRLAAILNRIFSRKNGSRLQSL</sequence>
<dbReference type="PANTHER" id="PTHR33146">
    <property type="entry name" value="ENDONUCLEASE 4"/>
    <property type="match status" value="1"/>
</dbReference>
<dbReference type="Proteomes" id="UP000011116">
    <property type="component" value="Chromosome 2H"/>
</dbReference>
<comment type="catalytic activity">
    <reaction evidence="1">
        <text>Endonucleolytic cleavage to 5'-phosphomononucleotide and 5'-phosphooligonucleotide end-products.</text>
        <dbReference type="EC" id="3.1.30.1"/>
    </reaction>
</comment>
<dbReference type="Gene3D" id="1.10.575.10">
    <property type="entry name" value="P1 Nuclease"/>
    <property type="match status" value="1"/>
</dbReference>
<dbReference type="GO" id="GO:0006308">
    <property type="term" value="P:DNA catabolic process"/>
    <property type="evidence" value="ECO:0007669"/>
    <property type="project" value="InterPro"/>
</dbReference>
<dbReference type="InterPro" id="IPR008947">
    <property type="entry name" value="PLipase_C/P1_nuclease_dom_sf"/>
</dbReference>